<gene>
    <name evidence="2" type="ORF">LIPSTDRAFT_28712</name>
</gene>
<feature type="compositionally biased region" description="Polar residues" evidence="1">
    <location>
        <begin position="30"/>
        <end position="44"/>
    </location>
</feature>
<feature type="region of interest" description="Disordered" evidence="1">
    <location>
        <begin position="1"/>
        <end position="44"/>
    </location>
</feature>
<dbReference type="Proteomes" id="UP000094385">
    <property type="component" value="Unassembled WGS sequence"/>
</dbReference>
<sequence>MSLVYGEPDPQSASARRASQSVAPIATPASEISQQSNRESARNATRATLKTKVMDNEPAIPVVSEISSTRGSTSISDSSAEHGKRLKLDISKDAPPVMDDTIISEYEEVFKLLTENPPEQILDVQVPYSKYNQMEAAFSRIKAHKNISEDQRYPYLSYNSLTETVTVVTVPNSIHEVAVHELNVMFDSATEYLSECAPGLYRNILPLGSTTTDDFEGDYAHSSKQPDGGVAYNAIDASSGVTIATEVGISQSYKSLCEAKDVWINGHHVKVCILVYVSELSRFRNPTTAYHSIEDVRTEITAMKQSVAEPMRWYESHGYYGPIVYRRHKWAGELNEAFVEIWRPGRSSPDRYELIRDGFACHNLPTTLGLKMSDMVTDDAWEAAGAPDREICFNSARFMTRLMNAMLFTAQTRFLKYIRSSTN</sequence>
<feature type="compositionally biased region" description="Low complexity" evidence="1">
    <location>
        <begin position="64"/>
        <end position="78"/>
    </location>
</feature>
<evidence type="ECO:0000313" key="3">
    <source>
        <dbReference type="Proteomes" id="UP000094385"/>
    </source>
</evidence>
<evidence type="ECO:0000313" key="2">
    <source>
        <dbReference type="EMBL" id="ODQ72275.1"/>
    </source>
</evidence>
<protein>
    <submittedName>
        <fullName evidence="2">Uncharacterized protein</fullName>
    </submittedName>
</protein>
<feature type="compositionally biased region" description="Low complexity" evidence="1">
    <location>
        <begin position="11"/>
        <end position="23"/>
    </location>
</feature>
<name>A0A1E3Q3J6_LIPST</name>
<accession>A0A1E3Q3J6</accession>
<dbReference type="AlphaFoldDB" id="A0A1E3Q3J6"/>
<reference evidence="2 3" key="1">
    <citation type="journal article" date="2016" name="Proc. Natl. Acad. Sci. U.S.A.">
        <title>Comparative genomics of biotechnologically important yeasts.</title>
        <authorList>
            <person name="Riley R."/>
            <person name="Haridas S."/>
            <person name="Wolfe K.H."/>
            <person name="Lopes M.R."/>
            <person name="Hittinger C.T."/>
            <person name="Goeker M."/>
            <person name="Salamov A.A."/>
            <person name="Wisecaver J.H."/>
            <person name="Long T.M."/>
            <person name="Calvey C.H."/>
            <person name="Aerts A.L."/>
            <person name="Barry K.W."/>
            <person name="Choi C."/>
            <person name="Clum A."/>
            <person name="Coughlan A.Y."/>
            <person name="Deshpande S."/>
            <person name="Douglass A.P."/>
            <person name="Hanson S.J."/>
            <person name="Klenk H.-P."/>
            <person name="LaButti K.M."/>
            <person name="Lapidus A."/>
            <person name="Lindquist E.A."/>
            <person name="Lipzen A.M."/>
            <person name="Meier-Kolthoff J.P."/>
            <person name="Ohm R.A."/>
            <person name="Otillar R.P."/>
            <person name="Pangilinan J.L."/>
            <person name="Peng Y."/>
            <person name="Rokas A."/>
            <person name="Rosa C.A."/>
            <person name="Scheuner C."/>
            <person name="Sibirny A.A."/>
            <person name="Slot J.C."/>
            <person name="Stielow J.B."/>
            <person name="Sun H."/>
            <person name="Kurtzman C.P."/>
            <person name="Blackwell M."/>
            <person name="Grigoriev I.V."/>
            <person name="Jeffries T.W."/>
        </authorList>
    </citation>
    <scope>NUCLEOTIDE SEQUENCE [LARGE SCALE GENOMIC DNA]</scope>
    <source>
        <strain evidence="2 3">NRRL Y-11557</strain>
    </source>
</reference>
<evidence type="ECO:0000256" key="1">
    <source>
        <dbReference type="SAM" id="MobiDB-lite"/>
    </source>
</evidence>
<dbReference type="OrthoDB" id="3058227at2759"/>
<dbReference type="EMBL" id="KV454296">
    <property type="protein sequence ID" value="ODQ72275.1"/>
    <property type="molecule type" value="Genomic_DNA"/>
</dbReference>
<proteinExistence type="predicted"/>
<organism evidence="2 3">
    <name type="scientific">Lipomyces starkeyi NRRL Y-11557</name>
    <dbReference type="NCBI Taxonomy" id="675824"/>
    <lineage>
        <taxon>Eukaryota</taxon>
        <taxon>Fungi</taxon>
        <taxon>Dikarya</taxon>
        <taxon>Ascomycota</taxon>
        <taxon>Saccharomycotina</taxon>
        <taxon>Lipomycetes</taxon>
        <taxon>Lipomycetales</taxon>
        <taxon>Lipomycetaceae</taxon>
        <taxon>Lipomyces</taxon>
    </lineage>
</organism>
<feature type="region of interest" description="Disordered" evidence="1">
    <location>
        <begin position="64"/>
        <end position="83"/>
    </location>
</feature>
<keyword evidence="3" id="KW-1185">Reference proteome</keyword>